<dbReference type="InterPro" id="IPR015424">
    <property type="entry name" value="PyrdxlP-dep_Trfase"/>
</dbReference>
<dbReference type="RefSeq" id="WP_032037147.1">
    <property type="nucleotide sequence ID" value="NZ_JMOD01000059.1"/>
</dbReference>
<dbReference type="PATRIC" id="fig|1310697.3.peg.2788"/>
<reference evidence="2 3" key="1">
    <citation type="submission" date="2014-04" db="EMBL/GenBank/DDBJ databases">
        <title>Comparative genomics and transcriptomics to identify genetic mechanisms underlying the emergence of carbapenem resistant Acinetobacter baumannii (CRAb).</title>
        <authorList>
            <person name="Harris A.D."/>
            <person name="Johnson K.J."/>
            <person name="George J."/>
            <person name="Nadendla S."/>
            <person name="Daugherty S.C."/>
            <person name="Parankush S."/>
            <person name="Sadzewicz L."/>
            <person name="Tallon L."/>
            <person name="Sengamalay N."/>
            <person name="Hazen T.H."/>
            <person name="Rasko D.A."/>
        </authorList>
    </citation>
    <scope>NUCLEOTIDE SEQUENCE [LARGE SCALE GENOMIC DNA]</scope>
    <source>
        <strain evidence="2 3">21072</strain>
    </source>
</reference>
<dbReference type="AlphaFoldDB" id="A0A062IHR2"/>
<comment type="caution">
    <text evidence="2">The sequence shown here is derived from an EMBL/GenBank/DDBJ whole genome shotgun (WGS) entry which is preliminary data.</text>
</comment>
<name>A0A062IHR2_ACIBA</name>
<dbReference type="Pfam" id="PF00155">
    <property type="entry name" value="Aminotran_1_2"/>
    <property type="match status" value="1"/>
</dbReference>
<keyword evidence="2" id="KW-0032">Aminotransferase</keyword>
<dbReference type="CDD" id="cd00609">
    <property type="entry name" value="AAT_like"/>
    <property type="match status" value="1"/>
</dbReference>
<dbReference type="GO" id="GO:0030170">
    <property type="term" value="F:pyridoxal phosphate binding"/>
    <property type="evidence" value="ECO:0007669"/>
    <property type="project" value="InterPro"/>
</dbReference>
<dbReference type="InterPro" id="IPR015421">
    <property type="entry name" value="PyrdxlP-dep_Trfase_major"/>
</dbReference>
<dbReference type="Gene3D" id="3.40.640.10">
    <property type="entry name" value="Type I PLP-dependent aspartate aminotransferase-like (Major domain)"/>
    <property type="match status" value="1"/>
</dbReference>
<gene>
    <name evidence="2" type="ORF">J596_2903</name>
</gene>
<keyword evidence="2" id="KW-0808">Transferase</keyword>
<dbReference type="InterPro" id="IPR004839">
    <property type="entry name" value="Aminotransferase_I/II_large"/>
</dbReference>
<dbReference type="SUPFAM" id="SSF53383">
    <property type="entry name" value="PLP-dependent transferases"/>
    <property type="match status" value="1"/>
</dbReference>
<feature type="non-terminal residue" evidence="2">
    <location>
        <position position="1"/>
    </location>
</feature>
<evidence type="ECO:0000313" key="3">
    <source>
        <dbReference type="Proteomes" id="UP000027327"/>
    </source>
</evidence>
<sequence length="189" mass="21071">DDIFSDFEYTPAPRLAALDNLSRVIFIGSFSKTLSASIRCGYIIAKPEWIDQITDLKIATSFSHNGLSAKILHTALTDGSYRKHLDLLKVRLAQAMQETIAKLKSIGIEPWIEPKAGIFVWCRLPEGVDAAKIAQFCLNRQVILAPGNAFSQAQSAGQFIRFNITQSNHDYIYKTLAEALLQESLEKQV</sequence>
<dbReference type="Gene3D" id="3.90.1150.10">
    <property type="entry name" value="Aspartate Aminotransferase, domain 1"/>
    <property type="match status" value="1"/>
</dbReference>
<dbReference type="Proteomes" id="UP000027327">
    <property type="component" value="Unassembled WGS sequence"/>
</dbReference>
<dbReference type="PANTHER" id="PTHR46577">
    <property type="entry name" value="HTH-TYPE TRANSCRIPTIONAL REGULATORY PROTEIN GABR"/>
    <property type="match status" value="1"/>
</dbReference>
<dbReference type="InterPro" id="IPR051446">
    <property type="entry name" value="HTH_trans_reg/aminotransferase"/>
</dbReference>
<dbReference type="EMBL" id="JMOD01000059">
    <property type="protein sequence ID" value="KCY17448.1"/>
    <property type="molecule type" value="Genomic_DNA"/>
</dbReference>
<accession>A0A062IHR2</accession>
<evidence type="ECO:0000259" key="1">
    <source>
        <dbReference type="Pfam" id="PF00155"/>
    </source>
</evidence>
<evidence type="ECO:0000313" key="2">
    <source>
        <dbReference type="EMBL" id="KCY17448.1"/>
    </source>
</evidence>
<dbReference type="GO" id="GO:0008483">
    <property type="term" value="F:transaminase activity"/>
    <property type="evidence" value="ECO:0007669"/>
    <property type="project" value="UniProtKB-KW"/>
</dbReference>
<organism evidence="2 3">
    <name type="scientific">Acinetobacter baumannii 21072</name>
    <dbReference type="NCBI Taxonomy" id="1310697"/>
    <lineage>
        <taxon>Bacteria</taxon>
        <taxon>Pseudomonadati</taxon>
        <taxon>Pseudomonadota</taxon>
        <taxon>Gammaproteobacteria</taxon>
        <taxon>Moraxellales</taxon>
        <taxon>Moraxellaceae</taxon>
        <taxon>Acinetobacter</taxon>
        <taxon>Acinetobacter calcoaceticus/baumannii complex</taxon>
    </lineage>
</organism>
<dbReference type="PANTHER" id="PTHR46577:SF2">
    <property type="entry name" value="TRANSCRIPTIONAL REGULATORY PROTEIN"/>
    <property type="match status" value="1"/>
</dbReference>
<proteinExistence type="predicted"/>
<protein>
    <submittedName>
        <fullName evidence="2">Aminotransferase class I and II family protein</fullName>
    </submittedName>
</protein>
<feature type="domain" description="Aminotransferase class I/classII large" evidence="1">
    <location>
        <begin position="1"/>
        <end position="170"/>
    </location>
</feature>
<dbReference type="InterPro" id="IPR015422">
    <property type="entry name" value="PyrdxlP-dep_Trfase_small"/>
</dbReference>